<keyword evidence="3" id="KW-1185">Reference proteome</keyword>
<keyword evidence="1" id="KW-1133">Transmembrane helix</keyword>
<name>A0A194UPE3_CYTMA</name>
<accession>A0A194UPE3</accession>
<keyword evidence="1" id="KW-0812">Transmembrane</keyword>
<dbReference type="EMBL" id="KN714669">
    <property type="protein sequence ID" value="KUI53534.1"/>
    <property type="molecule type" value="Genomic_DNA"/>
</dbReference>
<keyword evidence="1" id="KW-0472">Membrane</keyword>
<sequence length="72" mass="8132">MPDNNAAIVLILFLVFIVISIGAYFARKWIRSFSIAILQAKQAQKAQNETVVDGQWHFLGAEFGKRIVLTPR</sequence>
<evidence type="ECO:0000313" key="2">
    <source>
        <dbReference type="EMBL" id="KUI53534.1"/>
    </source>
</evidence>
<evidence type="ECO:0000256" key="1">
    <source>
        <dbReference type="SAM" id="Phobius"/>
    </source>
</evidence>
<evidence type="ECO:0000313" key="3">
    <source>
        <dbReference type="Proteomes" id="UP000078576"/>
    </source>
</evidence>
<proteinExistence type="predicted"/>
<reference evidence="3" key="1">
    <citation type="submission" date="2014-12" db="EMBL/GenBank/DDBJ databases">
        <title>Genome Sequence of Valsa Canker Pathogens Uncovers a Specific Adaption of Colonization on Woody Bark.</title>
        <authorList>
            <person name="Yin Z."/>
            <person name="Liu H."/>
            <person name="Gao X."/>
            <person name="Li Z."/>
            <person name="Song N."/>
            <person name="Ke X."/>
            <person name="Dai Q."/>
            <person name="Wu Y."/>
            <person name="Sun Y."/>
            <person name="Xu J.-R."/>
            <person name="Kang Z.K."/>
            <person name="Wang L."/>
            <person name="Huang L."/>
        </authorList>
    </citation>
    <scope>NUCLEOTIDE SEQUENCE [LARGE SCALE GENOMIC DNA]</scope>
    <source>
        <strain evidence="3">SXYL134</strain>
    </source>
</reference>
<protein>
    <submittedName>
        <fullName evidence="2">Uncharacterized protein</fullName>
    </submittedName>
</protein>
<feature type="transmembrane region" description="Helical" evidence="1">
    <location>
        <begin position="6"/>
        <end position="26"/>
    </location>
</feature>
<dbReference type="Proteomes" id="UP000078576">
    <property type="component" value="Unassembled WGS sequence"/>
</dbReference>
<gene>
    <name evidence="2" type="ORF">VP1G_10593</name>
</gene>
<dbReference type="AlphaFoldDB" id="A0A194UPE3"/>
<organism evidence="2 3">
    <name type="scientific">Cytospora mali</name>
    <name type="common">Apple Valsa canker fungus</name>
    <name type="synonym">Valsa mali</name>
    <dbReference type="NCBI Taxonomy" id="578113"/>
    <lineage>
        <taxon>Eukaryota</taxon>
        <taxon>Fungi</taxon>
        <taxon>Dikarya</taxon>
        <taxon>Ascomycota</taxon>
        <taxon>Pezizomycotina</taxon>
        <taxon>Sordariomycetes</taxon>
        <taxon>Sordariomycetidae</taxon>
        <taxon>Diaporthales</taxon>
        <taxon>Cytosporaceae</taxon>
        <taxon>Cytospora</taxon>
    </lineage>
</organism>